<evidence type="ECO:0000313" key="2">
    <source>
        <dbReference type="EMBL" id="CAH3033523.1"/>
    </source>
</evidence>
<accession>A0AAU9VPA6</accession>
<dbReference type="PANTHER" id="PTHR12333">
    <property type="entry name" value="COMM DOMAIN CONTAINING PROTEIN 10"/>
    <property type="match status" value="1"/>
</dbReference>
<name>A0AAU9VPA6_9CNID</name>
<feature type="domain" description="COMM" evidence="1">
    <location>
        <begin position="129"/>
        <end position="198"/>
    </location>
</feature>
<sequence>MALMFQATLRLKKAVELINGLDTAKFRLLLSRIVQKLHLRDERAFSEEEEIKLQVALELEANDLHVVLETAAFILEQAAYHNAKAQLLTQQLLDIQLADEKVQALVNLWTANGKSVAEKLKQRSISPKQLSEVNWRLNLQMAQSSMTKMKLPNAMFELNLSSGSQCSEEQVHLEFTHGELYAFYNQLETIQNQLDTLS</sequence>
<evidence type="ECO:0000259" key="1">
    <source>
        <dbReference type="PROSITE" id="PS51269"/>
    </source>
</evidence>
<dbReference type="Pfam" id="PF21672">
    <property type="entry name" value="COMM_HN"/>
    <property type="match status" value="1"/>
</dbReference>
<dbReference type="EMBL" id="CALNXJ010000002">
    <property type="protein sequence ID" value="CAH3033523.1"/>
    <property type="molecule type" value="Genomic_DNA"/>
</dbReference>
<organism evidence="2 3">
    <name type="scientific">Pocillopora meandrina</name>
    <dbReference type="NCBI Taxonomy" id="46732"/>
    <lineage>
        <taxon>Eukaryota</taxon>
        <taxon>Metazoa</taxon>
        <taxon>Cnidaria</taxon>
        <taxon>Anthozoa</taxon>
        <taxon>Hexacorallia</taxon>
        <taxon>Scleractinia</taxon>
        <taxon>Astrocoeniina</taxon>
        <taxon>Pocilloporidae</taxon>
        <taxon>Pocillopora</taxon>
    </lineage>
</organism>
<dbReference type="Proteomes" id="UP001159428">
    <property type="component" value="Unassembled WGS sequence"/>
</dbReference>
<dbReference type="CDD" id="cd04758">
    <property type="entry name" value="Commd10"/>
    <property type="match status" value="1"/>
</dbReference>
<dbReference type="AlphaFoldDB" id="A0AAU9VPA6"/>
<dbReference type="PROSITE" id="PS51269">
    <property type="entry name" value="COMM"/>
    <property type="match status" value="1"/>
</dbReference>
<protein>
    <recommendedName>
        <fullName evidence="1">COMM domain-containing protein</fullName>
    </recommendedName>
</protein>
<proteinExistence type="predicted"/>
<dbReference type="Pfam" id="PF07258">
    <property type="entry name" value="COMM_domain"/>
    <property type="match status" value="1"/>
</dbReference>
<dbReference type="PANTHER" id="PTHR12333:SF0">
    <property type="entry name" value="COMM DOMAIN-CONTAINING PROTEIN 10"/>
    <property type="match status" value="1"/>
</dbReference>
<gene>
    <name evidence="2" type="ORF">PMEA_00010108</name>
</gene>
<comment type="caution">
    <text evidence="2">The sequence shown here is derived from an EMBL/GenBank/DDBJ whole genome shotgun (WGS) entry which is preliminary data.</text>
</comment>
<reference evidence="2 3" key="1">
    <citation type="submission" date="2022-05" db="EMBL/GenBank/DDBJ databases">
        <authorList>
            <consortium name="Genoscope - CEA"/>
            <person name="William W."/>
        </authorList>
    </citation>
    <scope>NUCLEOTIDE SEQUENCE [LARGE SCALE GENOMIC DNA]</scope>
</reference>
<evidence type="ECO:0000313" key="3">
    <source>
        <dbReference type="Proteomes" id="UP001159428"/>
    </source>
</evidence>
<dbReference type="InterPro" id="IPR037361">
    <property type="entry name" value="COMMD10"/>
</dbReference>
<dbReference type="InterPro" id="IPR017920">
    <property type="entry name" value="COMM"/>
</dbReference>
<keyword evidence="3" id="KW-1185">Reference proteome</keyword>